<accession>A0A0E9UW19</accession>
<proteinExistence type="predicted"/>
<sequence>MFPRRAETGELWVKY</sequence>
<name>A0A0E9UW19_ANGAN</name>
<reference evidence="1" key="1">
    <citation type="submission" date="2014-11" db="EMBL/GenBank/DDBJ databases">
        <authorList>
            <person name="Amaro Gonzalez C."/>
        </authorList>
    </citation>
    <scope>NUCLEOTIDE SEQUENCE</scope>
</reference>
<evidence type="ECO:0000313" key="1">
    <source>
        <dbReference type="EMBL" id="JAH69370.1"/>
    </source>
</evidence>
<protein>
    <submittedName>
        <fullName evidence="1">Uncharacterized protein</fullName>
    </submittedName>
</protein>
<reference evidence="1" key="2">
    <citation type="journal article" date="2015" name="Fish Shellfish Immunol.">
        <title>Early steps in the European eel (Anguilla anguilla)-Vibrio vulnificus interaction in the gills: Role of the RtxA13 toxin.</title>
        <authorList>
            <person name="Callol A."/>
            <person name="Pajuelo D."/>
            <person name="Ebbesson L."/>
            <person name="Teles M."/>
            <person name="MacKenzie S."/>
            <person name="Amaro C."/>
        </authorList>
    </citation>
    <scope>NUCLEOTIDE SEQUENCE</scope>
</reference>
<dbReference type="EMBL" id="GBXM01039207">
    <property type="protein sequence ID" value="JAH69370.1"/>
    <property type="molecule type" value="Transcribed_RNA"/>
</dbReference>
<organism evidence="1">
    <name type="scientific">Anguilla anguilla</name>
    <name type="common">European freshwater eel</name>
    <name type="synonym">Muraena anguilla</name>
    <dbReference type="NCBI Taxonomy" id="7936"/>
    <lineage>
        <taxon>Eukaryota</taxon>
        <taxon>Metazoa</taxon>
        <taxon>Chordata</taxon>
        <taxon>Craniata</taxon>
        <taxon>Vertebrata</taxon>
        <taxon>Euteleostomi</taxon>
        <taxon>Actinopterygii</taxon>
        <taxon>Neopterygii</taxon>
        <taxon>Teleostei</taxon>
        <taxon>Anguilliformes</taxon>
        <taxon>Anguillidae</taxon>
        <taxon>Anguilla</taxon>
    </lineage>
</organism>